<dbReference type="Pfam" id="PF05036">
    <property type="entry name" value="SPOR"/>
    <property type="match status" value="1"/>
</dbReference>
<dbReference type="InterPro" id="IPR007730">
    <property type="entry name" value="SPOR-like_dom"/>
</dbReference>
<dbReference type="RefSeq" id="WP_114366456.1">
    <property type="nucleotide sequence ID" value="NZ_BHZF01000005.1"/>
</dbReference>
<organism evidence="4 5">
    <name type="scientific">Schleiferia thermophila</name>
    <dbReference type="NCBI Taxonomy" id="884107"/>
    <lineage>
        <taxon>Bacteria</taxon>
        <taxon>Pseudomonadati</taxon>
        <taxon>Bacteroidota</taxon>
        <taxon>Flavobacteriia</taxon>
        <taxon>Flavobacteriales</taxon>
        <taxon>Schleiferiaceae</taxon>
        <taxon>Schleiferia</taxon>
    </lineage>
</organism>
<dbReference type="InterPro" id="IPR019861">
    <property type="entry name" value="PorP/SprF_Bacteroidetes"/>
</dbReference>
<keyword evidence="2" id="KW-0732">Signal</keyword>
<dbReference type="NCBIfam" id="TIGR03519">
    <property type="entry name" value="T9SS_PorP_fam"/>
    <property type="match status" value="1"/>
</dbReference>
<dbReference type="EMBL" id="QPJS01000004">
    <property type="protein sequence ID" value="RCX02421.1"/>
    <property type="molecule type" value="Genomic_DNA"/>
</dbReference>
<feature type="domain" description="SPOR" evidence="3">
    <location>
        <begin position="400"/>
        <end position="477"/>
    </location>
</feature>
<sequence>MKRLSIFLMVKICCLIPYTALKAQQVPLYSNYFFAPYVYNPAMSGLTSTPELSAIFRRQWTGFDGAPQTAALAFNGQSASNKVGYSVYAYNDQASLLERNAIYANYAYKVQFGDRNFIDFGLGAGYLNQSINVDLIRNRERFDPAVFGQINGRSIFDVNLGVNARINNLMVGVAVPQLFSTPVRFLDQPTAQVLFSTYRHYNVMAQYDINVQGDRALLSPLVMIRGAQDVPAMIDAGAMLRLPRYGHLGFMYRTDYAVTLNFGVNITDQLMIGYAHDFSISEFSRAMGNSNEIILTWRFGSSSKMDRLESEIKRLKQQQSKKDENTEKAIKEKLEEVREEIRREYQRQAEQQPSQQPQPTTPDKSKPTTPAQQPATPQQTTGYTSGGQPIQASELASNVTPGSKGFYVVAGVFSSQANAERLVADLRKRGFDANFFQDTNNKMFYVYLFKFDNYNRANQVRQNRIDGRYNDELWIKIVD</sequence>
<evidence type="ECO:0000256" key="1">
    <source>
        <dbReference type="SAM" id="MobiDB-lite"/>
    </source>
</evidence>
<accession>A0A368ZZP9</accession>
<dbReference type="PROSITE" id="PS51724">
    <property type="entry name" value="SPOR"/>
    <property type="match status" value="1"/>
</dbReference>
<protein>
    <submittedName>
        <fullName evidence="4">Type IX secretion system PorP/SprF family membrane protein</fullName>
    </submittedName>
</protein>
<gene>
    <name evidence="4" type="ORF">DES35_104182</name>
</gene>
<feature type="chain" id="PRO_5016719585" evidence="2">
    <location>
        <begin position="23"/>
        <end position="479"/>
    </location>
</feature>
<evidence type="ECO:0000313" key="5">
    <source>
        <dbReference type="Proteomes" id="UP000253517"/>
    </source>
</evidence>
<comment type="caution">
    <text evidence="4">The sequence shown here is derived from an EMBL/GenBank/DDBJ whole genome shotgun (WGS) entry which is preliminary data.</text>
</comment>
<keyword evidence="5" id="KW-1185">Reference proteome</keyword>
<dbReference type="Pfam" id="PF11751">
    <property type="entry name" value="PorP_SprF"/>
    <property type="match status" value="1"/>
</dbReference>
<dbReference type="AlphaFoldDB" id="A0A368ZZP9"/>
<feature type="compositionally biased region" description="Low complexity" evidence="1">
    <location>
        <begin position="351"/>
        <end position="381"/>
    </location>
</feature>
<evidence type="ECO:0000259" key="3">
    <source>
        <dbReference type="PROSITE" id="PS51724"/>
    </source>
</evidence>
<dbReference type="GO" id="GO:0042834">
    <property type="term" value="F:peptidoglycan binding"/>
    <property type="evidence" value="ECO:0007669"/>
    <property type="project" value="InterPro"/>
</dbReference>
<reference evidence="4 5" key="1">
    <citation type="submission" date="2018-07" db="EMBL/GenBank/DDBJ databases">
        <title>Genomic Encyclopedia of Type Strains, Phase IV (KMG-IV): sequencing the most valuable type-strain genomes for metagenomic binning, comparative biology and taxonomic classification.</title>
        <authorList>
            <person name="Goeker M."/>
        </authorList>
    </citation>
    <scope>NUCLEOTIDE SEQUENCE [LARGE SCALE GENOMIC DNA]</scope>
    <source>
        <strain evidence="4 5">DSM 21410</strain>
    </source>
</reference>
<dbReference type="InterPro" id="IPR036680">
    <property type="entry name" value="SPOR-like_sf"/>
</dbReference>
<dbReference type="Gene3D" id="3.30.70.1070">
    <property type="entry name" value="Sporulation related repeat"/>
    <property type="match status" value="1"/>
</dbReference>
<name>A0A368ZZP9_9FLAO</name>
<dbReference type="SUPFAM" id="SSF110997">
    <property type="entry name" value="Sporulation related repeat"/>
    <property type="match status" value="1"/>
</dbReference>
<dbReference type="Proteomes" id="UP000253517">
    <property type="component" value="Unassembled WGS sequence"/>
</dbReference>
<evidence type="ECO:0000256" key="2">
    <source>
        <dbReference type="SAM" id="SignalP"/>
    </source>
</evidence>
<feature type="signal peptide" evidence="2">
    <location>
        <begin position="1"/>
        <end position="22"/>
    </location>
</feature>
<evidence type="ECO:0000313" key="4">
    <source>
        <dbReference type="EMBL" id="RCX02421.1"/>
    </source>
</evidence>
<feature type="region of interest" description="Disordered" evidence="1">
    <location>
        <begin position="343"/>
        <end position="389"/>
    </location>
</feature>
<proteinExistence type="predicted"/>